<accession>A0A3D8QKU3</accession>
<protein>
    <submittedName>
        <fullName evidence="3">Uncharacterized protein</fullName>
    </submittedName>
</protein>
<keyword evidence="2" id="KW-0812">Transmembrane</keyword>
<feature type="compositionally biased region" description="Basic and acidic residues" evidence="1">
    <location>
        <begin position="304"/>
        <end position="315"/>
    </location>
</feature>
<proteinExistence type="predicted"/>
<feature type="transmembrane region" description="Helical" evidence="2">
    <location>
        <begin position="142"/>
        <end position="163"/>
    </location>
</feature>
<evidence type="ECO:0000256" key="2">
    <source>
        <dbReference type="SAM" id="Phobius"/>
    </source>
</evidence>
<dbReference type="AlphaFoldDB" id="A0A3D8QKU3"/>
<feature type="transmembrane region" description="Helical" evidence="2">
    <location>
        <begin position="65"/>
        <end position="90"/>
    </location>
</feature>
<keyword evidence="2" id="KW-1133">Transmembrane helix</keyword>
<keyword evidence="4" id="KW-1185">Reference proteome</keyword>
<organism evidence="3 4">
    <name type="scientific">Coleophoma cylindrospora</name>
    <dbReference type="NCBI Taxonomy" id="1849047"/>
    <lineage>
        <taxon>Eukaryota</taxon>
        <taxon>Fungi</taxon>
        <taxon>Dikarya</taxon>
        <taxon>Ascomycota</taxon>
        <taxon>Pezizomycotina</taxon>
        <taxon>Leotiomycetes</taxon>
        <taxon>Helotiales</taxon>
        <taxon>Dermateaceae</taxon>
        <taxon>Coleophoma</taxon>
    </lineage>
</organism>
<dbReference type="EMBL" id="PDLM01000014">
    <property type="protein sequence ID" value="RDW62409.1"/>
    <property type="molecule type" value="Genomic_DNA"/>
</dbReference>
<evidence type="ECO:0000313" key="3">
    <source>
        <dbReference type="EMBL" id="RDW62409.1"/>
    </source>
</evidence>
<feature type="transmembrane region" description="Helical" evidence="2">
    <location>
        <begin position="25"/>
        <end position="45"/>
    </location>
</feature>
<keyword evidence="2" id="KW-0472">Membrane</keyword>
<sequence>MATPTPKAPVVKHPGERLSDYFDNFFKTVVGVCTLGGSITFAKIVQTPVTPWTDYGVSKDTVQNYLAISWLFFILDLVITSFAASALSLYRPQAIKYFGTEDSRERRIVAWYATVVSATLFGLLIAAFIFLCLVVAAYTGSIGWAGVGFCVFFGLLGFGSIVWQSPIGEKAVHESLNSRRRQHQDYGTPEKKVGFGESRLSWESYQDNNGTIVGRRYVEDRLTTIPPLSAAVPYYTTELRMSRASRNSTAPSYNAVRYEKEQRRPENTDTPIQYDEKAKSISSSLETDEYNDDQRYDNQVPAPREGDRYEEYSRY</sequence>
<comment type="caution">
    <text evidence="3">The sequence shown here is derived from an EMBL/GenBank/DDBJ whole genome shotgun (WGS) entry which is preliminary data.</text>
</comment>
<evidence type="ECO:0000313" key="4">
    <source>
        <dbReference type="Proteomes" id="UP000256645"/>
    </source>
</evidence>
<dbReference type="OrthoDB" id="3599804at2759"/>
<dbReference type="Proteomes" id="UP000256645">
    <property type="component" value="Unassembled WGS sequence"/>
</dbReference>
<feature type="region of interest" description="Disordered" evidence="1">
    <location>
        <begin position="241"/>
        <end position="315"/>
    </location>
</feature>
<feature type="compositionally biased region" description="Basic and acidic residues" evidence="1">
    <location>
        <begin position="257"/>
        <end position="267"/>
    </location>
</feature>
<gene>
    <name evidence="3" type="ORF">BP6252_11842</name>
</gene>
<feature type="transmembrane region" description="Helical" evidence="2">
    <location>
        <begin position="111"/>
        <end position="136"/>
    </location>
</feature>
<evidence type="ECO:0000256" key="1">
    <source>
        <dbReference type="SAM" id="MobiDB-lite"/>
    </source>
</evidence>
<reference evidence="3 4" key="1">
    <citation type="journal article" date="2018" name="IMA Fungus">
        <title>IMA Genome-F 9: Draft genome sequence of Annulohypoxylon stygium, Aspergillus mulundensis, Berkeleyomyces basicola (syn. Thielaviopsis basicola), Ceratocystis smalleyi, two Cercospora beticola strains, Coleophoma cylindrospora, Fusarium fracticaudum, Phialophora cf. hyalina, and Morchella septimelata.</title>
        <authorList>
            <person name="Wingfield B.D."/>
            <person name="Bills G.F."/>
            <person name="Dong Y."/>
            <person name="Huang W."/>
            <person name="Nel W.J."/>
            <person name="Swalarsk-Parry B.S."/>
            <person name="Vaghefi N."/>
            <person name="Wilken P.M."/>
            <person name="An Z."/>
            <person name="de Beer Z.W."/>
            <person name="De Vos L."/>
            <person name="Chen L."/>
            <person name="Duong T.A."/>
            <person name="Gao Y."/>
            <person name="Hammerbacher A."/>
            <person name="Kikkert J.R."/>
            <person name="Li Y."/>
            <person name="Li H."/>
            <person name="Li K."/>
            <person name="Li Q."/>
            <person name="Liu X."/>
            <person name="Ma X."/>
            <person name="Naidoo K."/>
            <person name="Pethybridge S.J."/>
            <person name="Sun J."/>
            <person name="Steenkamp E.T."/>
            <person name="van der Nest M.A."/>
            <person name="van Wyk S."/>
            <person name="Wingfield M.J."/>
            <person name="Xiong C."/>
            <person name="Yue Q."/>
            <person name="Zhang X."/>
        </authorList>
    </citation>
    <scope>NUCLEOTIDE SEQUENCE [LARGE SCALE GENOMIC DNA]</scope>
    <source>
        <strain evidence="3 4">BP6252</strain>
    </source>
</reference>
<name>A0A3D8QKU3_9HELO</name>